<reference evidence="1 2" key="1">
    <citation type="submission" date="2023-08" db="EMBL/GenBank/DDBJ databases">
        <title>Implementing the SeqCode for naming new Mesorhizobium species isolated from Vachellia karroo root nodules.</title>
        <authorList>
            <person name="Van Lill M."/>
        </authorList>
    </citation>
    <scope>NUCLEOTIDE SEQUENCE [LARGE SCALE GENOMIC DNA]</scope>
    <source>
        <strain evidence="1 2">MSK 1335</strain>
    </source>
</reference>
<organism evidence="1 2">
    <name type="scientific">Mesorhizobium montanum</name>
    <dbReference type="NCBI Taxonomy" id="3072323"/>
    <lineage>
        <taxon>Bacteria</taxon>
        <taxon>Pseudomonadati</taxon>
        <taxon>Pseudomonadota</taxon>
        <taxon>Alphaproteobacteria</taxon>
        <taxon>Hyphomicrobiales</taxon>
        <taxon>Phyllobacteriaceae</taxon>
        <taxon>Mesorhizobium</taxon>
    </lineage>
</organism>
<protein>
    <submittedName>
        <fullName evidence="1">Uncharacterized protein</fullName>
    </submittedName>
</protein>
<dbReference type="EMBL" id="JAVIJF010000008">
    <property type="protein sequence ID" value="MDX8525371.1"/>
    <property type="molecule type" value="Genomic_DNA"/>
</dbReference>
<evidence type="ECO:0000313" key="2">
    <source>
        <dbReference type="Proteomes" id="UP001276840"/>
    </source>
</evidence>
<evidence type="ECO:0000313" key="1">
    <source>
        <dbReference type="EMBL" id="MDX8525371.1"/>
    </source>
</evidence>
<name>A0ABU4ZN16_9HYPH</name>
<sequence>MRRIDCFVMKGEVLEPNTVWRGNPAKLYGIVTPIDARAMEIGHAP</sequence>
<accession>A0ABU4ZN16</accession>
<comment type="caution">
    <text evidence="1">The sequence shown here is derived from an EMBL/GenBank/DDBJ whole genome shotgun (WGS) entry which is preliminary data.</text>
</comment>
<dbReference type="RefSeq" id="WP_320233516.1">
    <property type="nucleotide sequence ID" value="NZ_JAVIJF010000008.1"/>
</dbReference>
<gene>
    <name evidence="1" type="ORF">RFM68_12700</name>
</gene>
<dbReference type="Proteomes" id="UP001276840">
    <property type="component" value="Unassembled WGS sequence"/>
</dbReference>
<proteinExistence type="predicted"/>
<keyword evidence="2" id="KW-1185">Reference proteome</keyword>